<evidence type="ECO:0000256" key="4">
    <source>
        <dbReference type="ARBA" id="ARBA00023002"/>
    </source>
</evidence>
<evidence type="ECO:0000313" key="7">
    <source>
        <dbReference type="Proteomes" id="UP001438707"/>
    </source>
</evidence>
<comment type="cofactor">
    <cofactor evidence="1">
        <name>FAD</name>
        <dbReference type="ChEBI" id="CHEBI:57692"/>
    </cofactor>
</comment>
<keyword evidence="4" id="KW-0560">Oxidoreductase</keyword>
<dbReference type="GO" id="GO:0019646">
    <property type="term" value="P:aerobic electron transport chain"/>
    <property type="evidence" value="ECO:0007669"/>
    <property type="project" value="TreeGrafter"/>
</dbReference>
<dbReference type="PRINTS" id="PR00411">
    <property type="entry name" value="PNDRDTASEI"/>
</dbReference>
<sequence>MYSSCQLPLKQATLLQRTPAACKCSPTAWSTPHKYFPRNRQAILGFCHWALSGSLPSSCHSSDQHKLSGTPPCNFRRASVMASAAAPSVASTGRSYGAPPRICILGGGFGGLYTAVRLENLMWPRDKRPKVTLIDQSDRFVFKPLLYELINGGARPEEVAPPFAELLAPYPTQFIQDGVQSVEAPDPSSAAGTTSGGQVKLRGGGVVEYDWLVLAMGSSTTFFDIPGVKELTFPFCDYKDAMRALRQLEALEQSQPARPSGSLRVTVVGAGYAGIELATTLAERIGSRGFVQIIHGGSDIMEPSSAGQREAARRTLLDSNVSITTNALVSKVERTGELPRSPIAPDLSRRKLTLSLSNDTQQVIESDMVFWTAGSGPVTKTAAQQLSLPFPTDKRGLMQTDAMLRVLQQPHVFAMGDIAGVAESNPETTPPATAQVAFQQADYVAWNLWAAINNRPLLPFRYQHLGDMMSLGRSKGAVTLPLPVPQQLASVVASGPLNGFLQSAGIRLGTQTAEQGVTLEGPLAGAVLYDNHKIVVAGTMRLPLSEGALGTGSAAGQDV</sequence>
<dbReference type="InterPro" id="IPR023753">
    <property type="entry name" value="FAD/NAD-binding_dom"/>
</dbReference>
<dbReference type="PANTHER" id="PTHR42913:SF4">
    <property type="entry name" value="ALTERNATIVE NAD(P)H-UBIQUINONE OXIDOREDUCTASE C1, CHLOROPLASTIC_MITOCHONDRIAL"/>
    <property type="match status" value="1"/>
</dbReference>
<dbReference type="GO" id="GO:0042372">
    <property type="term" value="P:phylloquinone biosynthetic process"/>
    <property type="evidence" value="ECO:0007669"/>
    <property type="project" value="TreeGrafter"/>
</dbReference>
<keyword evidence="2" id="KW-0285">Flavoprotein</keyword>
<dbReference type="GO" id="GO:0003955">
    <property type="term" value="F:NAD(P)H dehydrogenase (quinone) activity"/>
    <property type="evidence" value="ECO:0007669"/>
    <property type="project" value="TreeGrafter"/>
</dbReference>
<accession>A0AAW1RHF7</accession>
<dbReference type="Pfam" id="PF07992">
    <property type="entry name" value="Pyr_redox_2"/>
    <property type="match status" value="1"/>
</dbReference>
<reference evidence="6 7" key="1">
    <citation type="journal article" date="2024" name="Nat. Commun.">
        <title>Phylogenomics reveals the evolutionary origins of lichenization in chlorophyte algae.</title>
        <authorList>
            <person name="Puginier C."/>
            <person name="Libourel C."/>
            <person name="Otte J."/>
            <person name="Skaloud P."/>
            <person name="Haon M."/>
            <person name="Grisel S."/>
            <person name="Petersen M."/>
            <person name="Berrin J.G."/>
            <person name="Delaux P.M."/>
            <person name="Dal Grande F."/>
            <person name="Keller J."/>
        </authorList>
    </citation>
    <scope>NUCLEOTIDE SEQUENCE [LARGE SCALE GENOMIC DNA]</scope>
    <source>
        <strain evidence="6 7">SAG 2145</strain>
    </source>
</reference>
<dbReference type="EMBL" id="JALJOS010000011">
    <property type="protein sequence ID" value="KAK9833108.1"/>
    <property type="molecule type" value="Genomic_DNA"/>
</dbReference>
<dbReference type="SUPFAM" id="SSF51905">
    <property type="entry name" value="FAD/NAD(P)-binding domain"/>
    <property type="match status" value="1"/>
</dbReference>
<dbReference type="InterPro" id="IPR051169">
    <property type="entry name" value="NADH-Q_oxidoreductase"/>
</dbReference>
<dbReference type="PRINTS" id="PR00368">
    <property type="entry name" value="FADPNR"/>
</dbReference>
<evidence type="ECO:0000256" key="1">
    <source>
        <dbReference type="ARBA" id="ARBA00001974"/>
    </source>
</evidence>
<organism evidence="6 7">
    <name type="scientific">Apatococcus lobatus</name>
    <dbReference type="NCBI Taxonomy" id="904363"/>
    <lineage>
        <taxon>Eukaryota</taxon>
        <taxon>Viridiplantae</taxon>
        <taxon>Chlorophyta</taxon>
        <taxon>core chlorophytes</taxon>
        <taxon>Trebouxiophyceae</taxon>
        <taxon>Chlorellales</taxon>
        <taxon>Chlorellaceae</taxon>
        <taxon>Apatococcus</taxon>
    </lineage>
</organism>
<gene>
    <name evidence="6" type="ORF">WJX74_007467</name>
</gene>
<evidence type="ECO:0000256" key="2">
    <source>
        <dbReference type="ARBA" id="ARBA00022630"/>
    </source>
</evidence>
<proteinExistence type="predicted"/>
<dbReference type="AlphaFoldDB" id="A0AAW1RHF7"/>
<keyword evidence="3" id="KW-0274">FAD</keyword>
<feature type="domain" description="FAD/NAD(P)-binding" evidence="5">
    <location>
        <begin position="101"/>
        <end position="441"/>
    </location>
</feature>
<name>A0AAW1RHF7_9CHLO</name>
<dbReference type="Proteomes" id="UP001438707">
    <property type="component" value="Unassembled WGS sequence"/>
</dbReference>
<evidence type="ECO:0000259" key="5">
    <source>
        <dbReference type="Pfam" id="PF07992"/>
    </source>
</evidence>
<dbReference type="GO" id="GO:0009507">
    <property type="term" value="C:chloroplast"/>
    <property type="evidence" value="ECO:0007669"/>
    <property type="project" value="TreeGrafter"/>
</dbReference>
<dbReference type="PANTHER" id="PTHR42913">
    <property type="entry name" value="APOPTOSIS-INDUCING FACTOR 1"/>
    <property type="match status" value="1"/>
</dbReference>
<keyword evidence="7" id="KW-1185">Reference proteome</keyword>
<comment type="caution">
    <text evidence="6">The sequence shown here is derived from an EMBL/GenBank/DDBJ whole genome shotgun (WGS) entry which is preliminary data.</text>
</comment>
<evidence type="ECO:0000256" key="3">
    <source>
        <dbReference type="ARBA" id="ARBA00022827"/>
    </source>
</evidence>
<dbReference type="InterPro" id="IPR036188">
    <property type="entry name" value="FAD/NAD-bd_sf"/>
</dbReference>
<dbReference type="Gene3D" id="3.50.50.100">
    <property type="match status" value="1"/>
</dbReference>
<protein>
    <recommendedName>
        <fullName evidence="5">FAD/NAD(P)-binding domain-containing protein</fullName>
    </recommendedName>
</protein>
<evidence type="ECO:0000313" key="6">
    <source>
        <dbReference type="EMBL" id="KAK9833108.1"/>
    </source>
</evidence>